<keyword evidence="1" id="KW-1133">Transmembrane helix</keyword>
<dbReference type="RefSeq" id="WP_214159200.1">
    <property type="nucleotide sequence ID" value="NZ_JAHBAY010000013.1"/>
</dbReference>
<dbReference type="Gene3D" id="1.10.1740.10">
    <property type="match status" value="1"/>
</dbReference>
<organism evidence="2 3">
    <name type="scientific">Kineosporia corallincola</name>
    <dbReference type="NCBI Taxonomy" id="2835133"/>
    <lineage>
        <taxon>Bacteria</taxon>
        <taxon>Bacillati</taxon>
        <taxon>Actinomycetota</taxon>
        <taxon>Actinomycetes</taxon>
        <taxon>Kineosporiales</taxon>
        <taxon>Kineosporiaceae</taxon>
        <taxon>Kineosporia</taxon>
    </lineage>
</organism>
<keyword evidence="1" id="KW-0812">Transmembrane</keyword>
<name>A0ABS5TR49_9ACTN</name>
<dbReference type="InterPro" id="IPR013325">
    <property type="entry name" value="RNA_pol_sigma_r2"/>
</dbReference>
<protein>
    <submittedName>
        <fullName evidence="2">Uncharacterized protein</fullName>
    </submittedName>
</protein>
<evidence type="ECO:0000313" key="3">
    <source>
        <dbReference type="Proteomes" id="UP001197247"/>
    </source>
</evidence>
<keyword evidence="3" id="KW-1185">Reference proteome</keyword>
<gene>
    <name evidence="2" type="ORF">KIH74_27190</name>
</gene>
<sequence length="291" mass="30964">MTTTETPAPPRPKRRPGDFEILFPELYRSAFTAAHAELGSRADAHEVTHATLARAHARWSRIGDSPAFWVSTAARTHALDVLQRQPPGREVLMDDEAELSPGDVPDPGAGDLATVTRRGSRLRMRRRAGWAAAVACVLASVALVSGLTEALPPSVLDATSLSAVGGGPDQAVRVVPAPADRRPIAPVPWQDEDRTGLAFGRISAGRSEQGSVRVTFLAGDYTRDGEVLVPARTGLSGQLVIDPDAPLVLHGPTVVTPEELVRVLNRSTPGGQAEVWVRSGQDGKITALRQE</sequence>
<feature type="transmembrane region" description="Helical" evidence="1">
    <location>
        <begin position="128"/>
        <end position="147"/>
    </location>
</feature>
<accession>A0ABS5TR49</accession>
<reference evidence="2 3" key="1">
    <citation type="submission" date="2021-05" db="EMBL/GenBank/DDBJ databases">
        <title>Kineosporia and Streptomyces sp. nov. two new marine actinobacteria isolated from Coral.</title>
        <authorList>
            <person name="Buangrab K."/>
            <person name="Sutthacheep M."/>
            <person name="Yeemin T."/>
            <person name="Harunari E."/>
            <person name="Igarashi Y."/>
            <person name="Kanchanasin P."/>
            <person name="Tanasupawat S."/>
            <person name="Phongsopitanun W."/>
        </authorList>
    </citation>
    <scope>NUCLEOTIDE SEQUENCE [LARGE SCALE GENOMIC DNA]</scope>
    <source>
        <strain evidence="2 3">J2-2</strain>
    </source>
</reference>
<comment type="caution">
    <text evidence="2">The sequence shown here is derived from an EMBL/GenBank/DDBJ whole genome shotgun (WGS) entry which is preliminary data.</text>
</comment>
<dbReference type="Proteomes" id="UP001197247">
    <property type="component" value="Unassembled WGS sequence"/>
</dbReference>
<proteinExistence type="predicted"/>
<evidence type="ECO:0000313" key="2">
    <source>
        <dbReference type="EMBL" id="MBT0772659.1"/>
    </source>
</evidence>
<dbReference type="SUPFAM" id="SSF88946">
    <property type="entry name" value="Sigma2 domain of RNA polymerase sigma factors"/>
    <property type="match status" value="1"/>
</dbReference>
<keyword evidence="1" id="KW-0472">Membrane</keyword>
<evidence type="ECO:0000256" key="1">
    <source>
        <dbReference type="SAM" id="Phobius"/>
    </source>
</evidence>
<dbReference type="EMBL" id="JAHBAY010000013">
    <property type="protein sequence ID" value="MBT0772659.1"/>
    <property type="molecule type" value="Genomic_DNA"/>
</dbReference>